<evidence type="ECO:0000313" key="1">
    <source>
        <dbReference type="EMBL" id="NMB91949.1"/>
    </source>
</evidence>
<gene>
    <name evidence="1" type="ORF">GYA37_03855</name>
</gene>
<accession>A0A7X9E7I4</accession>
<dbReference type="InterPro" id="IPR054221">
    <property type="entry name" value="DUF6941"/>
</dbReference>
<dbReference type="Proteomes" id="UP000590542">
    <property type="component" value="Unassembled WGS sequence"/>
</dbReference>
<evidence type="ECO:0000313" key="2">
    <source>
        <dbReference type="Proteomes" id="UP000590542"/>
    </source>
</evidence>
<protein>
    <submittedName>
        <fullName evidence="1">Uncharacterized protein</fullName>
    </submittedName>
</protein>
<dbReference type="Pfam" id="PF22091">
    <property type="entry name" value="DUF6941"/>
    <property type="match status" value="1"/>
</dbReference>
<name>A0A7X9E7I4_UNCKA</name>
<proteinExistence type="predicted"/>
<sequence>MKLNFAIICDNAFTDEVGRLNIIQTFDVIFAPNFPAIHPRLSIVTNYALEEKDKKDEEYKQTLTIINSSAKEPIISLENVVTPKVGKERNIQYITNIVGLSFPVESVYEVSARVNGKDFGKVVAINVDRSTAKSN</sequence>
<dbReference type="EMBL" id="JAAZNV010000013">
    <property type="protein sequence ID" value="NMB91949.1"/>
    <property type="molecule type" value="Genomic_DNA"/>
</dbReference>
<comment type="caution">
    <text evidence="1">The sequence shown here is derived from an EMBL/GenBank/DDBJ whole genome shotgun (WGS) entry which is preliminary data.</text>
</comment>
<reference evidence="1 2" key="1">
    <citation type="journal article" date="2020" name="Biotechnol. Biofuels">
        <title>New insights from the biogas microbiome by comprehensive genome-resolved metagenomics of nearly 1600 species originating from multiple anaerobic digesters.</title>
        <authorList>
            <person name="Campanaro S."/>
            <person name="Treu L."/>
            <person name="Rodriguez-R L.M."/>
            <person name="Kovalovszki A."/>
            <person name="Ziels R.M."/>
            <person name="Maus I."/>
            <person name="Zhu X."/>
            <person name="Kougias P.G."/>
            <person name="Basile A."/>
            <person name="Luo G."/>
            <person name="Schluter A."/>
            <person name="Konstantinidis K.T."/>
            <person name="Angelidaki I."/>
        </authorList>
    </citation>
    <scope>NUCLEOTIDE SEQUENCE [LARGE SCALE GENOMIC DNA]</scope>
    <source>
        <strain evidence="1">AS27yjCOA_202</strain>
    </source>
</reference>
<dbReference type="AlphaFoldDB" id="A0A7X9E7I4"/>
<organism evidence="1 2">
    <name type="scientific">candidate division WWE3 bacterium</name>
    <dbReference type="NCBI Taxonomy" id="2053526"/>
    <lineage>
        <taxon>Bacteria</taxon>
        <taxon>Katanobacteria</taxon>
    </lineage>
</organism>